<reference evidence="3" key="1">
    <citation type="submission" date="2016-10" db="EMBL/GenBank/DDBJ databases">
        <authorList>
            <person name="Varghese N."/>
            <person name="Submissions S."/>
        </authorList>
    </citation>
    <scope>NUCLEOTIDE SEQUENCE [LARGE SCALE GENOMIC DNA]</scope>
    <source>
        <strain evidence="3">JCM 18195</strain>
    </source>
</reference>
<dbReference type="InterPro" id="IPR010260">
    <property type="entry name" value="AlpA"/>
</dbReference>
<keyword evidence="3" id="KW-1185">Reference proteome</keyword>
<gene>
    <name evidence="2" type="ORF">SAMN05216229_101254</name>
</gene>
<name>A0A1I5P038_9GAMM</name>
<dbReference type="RefSeq" id="WP_092427508.1">
    <property type="nucleotide sequence ID" value="NZ_FOXM01000001.1"/>
</dbReference>
<proteinExistence type="predicted"/>
<dbReference type="Pfam" id="PF05930">
    <property type="entry name" value="Phage_AlpA"/>
    <property type="match status" value="1"/>
</dbReference>
<feature type="region of interest" description="Disordered" evidence="1">
    <location>
        <begin position="1"/>
        <end position="23"/>
    </location>
</feature>
<accession>A0A1I5P038</accession>
<dbReference type="AlphaFoldDB" id="A0A1I5P038"/>
<dbReference type="OrthoDB" id="8455288at2"/>
<sequence length="86" mass="9504">MARTAHPIRKQPEPAAAPTSEQPRRFIKLAEVRSLTTLSTSEIYRRIAAGTFPVQVMLGPKSAVWIESEILAWCEARIAESRGEAA</sequence>
<organism evidence="2 3">
    <name type="scientific">Geopseudomonas sagittaria</name>
    <dbReference type="NCBI Taxonomy" id="1135990"/>
    <lineage>
        <taxon>Bacteria</taxon>
        <taxon>Pseudomonadati</taxon>
        <taxon>Pseudomonadota</taxon>
        <taxon>Gammaproteobacteria</taxon>
        <taxon>Pseudomonadales</taxon>
        <taxon>Pseudomonadaceae</taxon>
        <taxon>Geopseudomonas</taxon>
    </lineage>
</organism>
<dbReference type="Proteomes" id="UP000243084">
    <property type="component" value="Unassembled WGS sequence"/>
</dbReference>
<dbReference type="InterPro" id="IPR052931">
    <property type="entry name" value="Prophage_regulatory_activator"/>
</dbReference>
<evidence type="ECO:0000313" key="2">
    <source>
        <dbReference type="EMBL" id="SFP27405.1"/>
    </source>
</evidence>
<evidence type="ECO:0000313" key="3">
    <source>
        <dbReference type="Proteomes" id="UP000243084"/>
    </source>
</evidence>
<dbReference type="Gene3D" id="1.10.238.160">
    <property type="match status" value="1"/>
</dbReference>
<dbReference type="PANTHER" id="PTHR36154:SF1">
    <property type="entry name" value="DNA-BINDING TRANSCRIPTIONAL ACTIVATOR ALPA"/>
    <property type="match status" value="1"/>
</dbReference>
<dbReference type="EMBL" id="FOXM01000001">
    <property type="protein sequence ID" value="SFP27405.1"/>
    <property type="molecule type" value="Genomic_DNA"/>
</dbReference>
<evidence type="ECO:0000256" key="1">
    <source>
        <dbReference type="SAM" id="MobiDB-lite"/>
    </source>
</evidence>
<protein>
    <submittedName>
        <fullName evidence="2">Transcriptional regulator, AlpA family</fullName>
    </submittedName>
</protein>
<dbReference type="PANTHER" id="PTHR36154">
    <property type="entry name" value="DNA-BINDING TRANSCRIPTIONAL ACTIVATOR ALPA"/>
    <property type="match status" value="1"/>
</dbReference>